<evidence type="ECO:0000256" key="1">
    <source>
        <dbReference type="ARBA" id="ARBA00022801"/>
    </source>
</evidence>
<accession>A0A914A445</accession>
<dbReference type="Proteomes" id="UP000887568">
    <property type="component" value="Unplaced"/>
</dbReference>
<evidence type="ECO:0000256" key="2">
    <source>
        <dbReference type="ARBA" id="ARBA00024673"/>
    </source>
</evidence>
<protein>
    <recommendedName>
        <fullName evidence="4">Isoamyl acetate-hydrolyzing esterase 1 homolog</fullName>
    </recommendedName>
</protein>
<organism evidence="6 7">
    <name type="scientific">Patiria miniata</name>
    <name type="common">Bat star</name>
    <name type="synonym">Asterina miniata</name>
    <dbReference type="NCBI Taxonomy" id="46514"/>
    <lineage>
        <taxon>Eukaryota</taxon>
        <taxon>Metazoa</taxon>
        <taxon>Echinodermata</taxon>
        <taxon>Eleutherozoa</taxon>
        <taxon>Asterozoa</taxon>
        <taxon>Asteroidea</taxon>
        <taxon>Valvatacea</taxon>
        <taxon>Valvatida</taxon>
        <taxon>Asterinidae</taxon>
        <taxon>Patiria</taxon>
    </lineage>
</organism>
<proteinExistence type="inferred from homology"/>
<dbReference type="GO" id="GO:0016788">
    <property type="term" value="F:hydrolase activity, acting on ester bonds"/>
    <property type="evidence" value="ECO:0007669"/>
    <property type="project" value="InterPro"/>
</dbReference>
<dbReference type="GeneID" id="119729711"/>
<dbReference type="CDD" id="cd01838">
    <property type="entry name" value="Isoamyl_acetate_hydrolase_like"/>
    <property type="match status" value="1"/>
</dbReference>
<evidence type="ECO:0000259" key="5">
    <source>
        <dbReference type="Pfam" id="PF13472"/>
    </source>
</evidence>
<dbReference type="AlphaFoldDB" id="A0A914A445"/>
<dbReference type="SUPFAM" id="SSF52266">
    <property type="entry name" value="SGNH hydrolase"/>
    <property type="match status" value="1"/>
</dbReference>
<dbReference type="PANTHER" id="PTHR14209">
    <property type="entry name" value="ISOAMYL ACETATE-HYDROLYZING ESTERASE 1"/>
    <property type="match status" value="1"/>
</dbReference>
<dbReference type="PANTHER" id="PTHR14209:SF19">
    <property type="entry name" value="ISOAMYL ACETATE-HYDROLYZING ESTERASE 1 HOMOLOG"/>
    <property type="match status" value="1"/>
</dbReference>
<dbReference type="OMA" id="VIWPKVI"/>
<dbReference type="InterPro" id="IPR036514">
    <property type="entry name" value="SGNH_hydro_sf"/>
</dbReference>
<reference evidence="6" key="1">
    <citation type="submission" date="2022-11" db="UniProtKB">
        <authorList>
            <consortium name="EnsemblMetazoa"/>
        </authorList>
    </citation>
    <scope>IDENTIFICATION</scope>
</reference>
<dbReference type="RefSeq" id="XP_038058334.1">
    <property type="nucleotide sequence ID" value="XM_038202406.1"/>
</dbReference>
<evidence type="ECO:0000313" key="6">
    <source>
        <dbReference type="EnsemblMetazoa" id="XP_038058334.1"/>
    </source>
</evidence>
<comment type="function">
    <text evidence="2">Probable lipase.</text>
</comment>
<sequence length="232" mass="26003">MTWPKVILFGDSITQYSFSDGGWGAAVADSLRRKCDVFNRGFSGYNSSWARLILSKCIPKEMLTEVALVTVFLGANDASLKEVNSTQYVSLEDYRNNMKAILKYLIDGGLQASQIIVITPPPLGEEKWAAACMEKYGCPLNRTNSNTGLYAKACCSIASECGTGLLDLWTLMQEDKNWPRFFYDGLHVSQDGSRVIAKHLVKMVEERTRHLPMMLPDWKDIDVTCPEKSLLQ</sequence>
<name>A0A914A445_PATMI</name>
<dbReference type="Pfam" id="PF13472">
    <property type="entry name" value="Lipase_GDSL_2"/>
    <property type="match status" value="1"/>
</dbReference>
<dbReference type="OrthoDB" id="671439at2759"/>
<evidence type="ECO:0000256" key="4">
    <source>
        <dbReference type="ARBA" id="ARBA00026152"/>
    </source>
</evidence>
<evidence type="ECO:0000256" key="3">
    <source>
        <dbReference type="ARBA" id="ARBA00025755"/>
    </source>
</evidence>
<dbReference type="EnsemblMetazoa" id="XM_038202406.1">
    <property type="protein sequence ID" value="XP_038058334.1"/>
    <property type="gene ID" value="LOC119729711"/>
</dbReference>
<dbReference type="Gene3D" id="3.40.50.1110">
    <property type="entry name" value="SGNH hydrolase"/>
    <property type="match status" value="1"/>
</dbReference>
<comment type="similarity">
    <text evidence="3">Belongs to the 'GDSL' lipolytic enzyme family. IAH1 subfamily.</text>
</comment>
<dbReference type="FunFam" id="3.40.50.1110:FF:000002">
    <property type="entry name" value="isoamyl acetate-hydrolyzing esterase 1 homolog"/>
    <property type="match status" value="1"/>
</dbReference>
<dbReference type="InterPro" id="IPR013830">
    <property type="entry name" value="SGNH_hydro"/>
</dbReference>
<evidence type="ECO:0000313" key="7">
    <source>
        <dbReference type="Proteomes" id="UP000887568"/>
    </source>
</evidence>
<keyword evidence="1" id="KW-0378">Hydrolase</keyword>
<dbReference type="InterPro" id="IPR045136">
    <property type="entry name" value="Iah1-like"/>
</dbReference>
<feature type="domain" description="SGNH hydrolase-type esterase" evidence="5">
    <location>
        <begin position="8"/>
        <end position="194"/>
    </location>
</feature>
<keyword evidence="7" id="KW-1185">Reference proteome</keyword>